<evidence type="ECO:0000256" key="5">
    <source>
        <dbReference type="ARBA" id="ARBA00023136"/>
    </source>
</evidence>
<dbReference type="AlphaFoldDB" id="A0A840I012"/>
<feature type="compositionally biased region" description="Pro residues" evidence="6">
    <location>
        <begin position="118"/>
        <end position="127"/>
    </location>
</feature>
<sequence length="164" mass="17289">MTLVEILVVIVIMGIVGAVVVLSVPPRQSSAERAARSFARAVPAYADLAIAGARPIGMTGGEGVTILTRRSNEWQPSRSEPLPPDVRLSLTPGGEILPPDPPSERTLIVYTPPGQEKAPPPPPPPVLFSPTGEVTPFEARFDGFGAAWTVTVDAFGETEVARAE</sequence>
<comment type="subcellular location">
    <subcellularLocation>
        <location evidence="1">Membrane</location>
        <topology evidence="1">Single-pass membrane protein</topology>
    </subcellularLocation>
</comment>
<gene>
    <name evidence="8" type="ORF">GGQ59_000121</name>
</gene>
<dbReference type="PRINTS" id="PR00885">
    <property type="entry name" value="BCTERIALGSPH"/>
</dbReference>
<evidence type="ECO:0000256" key="7">
    <source>
        <dbReference type="SAM" id="Phobius"/>
    </source>
</evidence>
<keyword evidence="4 7" id="KW-1133">Transmembrane helix</keyword>
<keyword evidence="5 7" id="KW-0472">Membrane</keyword>
<dbReference type="SUPFAM" id="SSF54523">
    <property type="entry name" value="Pili subunits"/>
    <property type="match status" value="1"/>
</dbReference>
<evidence type="ECO:0000256" key="6">
    <source>
        <dbReference type="SAM" id="MobiDB-lite"/>
    </source>
</evidence>
<evidence type="ECO:0000256" key="1">
    <source>
        <dbReference type="ARBA" id="ARBA00004167"/>
    </source>
</evidence>
<name>A0A840I012_9PROT</name>
<protein>
    <submittedName>
        <fullName evidence="8">Type II secretion system protein H</fullName>
    </submittedName>
</protein>
<feature type="region of interest" description="Disordered" evidence="6">
    <location>
        <begin position="71"/>
        <end position="133"/>
    </location>
</feature>
<dbReference type="GO" id="GO:0015627">
    <property type="term" value="C:type II protein secretion system complex"/>
    <property type="evidence" value="ECO:0007669"/>
    <property type="project" value="InterPro"/>
</dbReference>
<dbReference type="Gene3D" id="3.55.40.10">
    <property type="entry name" value="minor pseudopilin epsh domain"/>
    <property type="match status" value="1"/>
</dbReference>
<dbReference type="InterPro" id="IPR045584">
    <property type="entry name" value="Pilin-like"/>
</dbReference>
<reference evidence="8 9" key="1">
    <citation type="submission" date="2020-08" db="EMBL/GenBank/DDBJ databases">
        <title>Genomic Encyclopedia of Type Strains, Phase IV (KMG-IV): sequencing the most valuable type-strain genomes for metagenomic binning, comparative biology and taxonomic classification.</title>
        <authorList>
            <person name="Goeker M."/>
        </authorList>
    </citation>
    <scope>NUCLEOTIDE SEQUENCE [LARGE SCALE GENOMIC DNA]</scope>
    <source>
        <strain evidence="8 9">DSM 102850</strain>
    </source>
</reference>
<evidence type="ECO:0000256" key="3">
    <source>
        <dbReference type="ARBA" id="ARBA00022692"/>
    </source>
</evidence>
<feature type="transmembrane region" description="Helical" evidence="7">
    <location>
        <begin position="6"/>
        <end position="24"/>
    </location>
</feature>
<evidence type="ECO:0000256" key="2">
    <source>
        <dbReference type="ARBA" id="ARBA00022481"/>
    </source>
</evidence>
<evidence type="ECO:0000313" key="8">
    <source>
        <dbReference type="EMBL" id="MBB4657621.1"/>
    </source>
</evidence>
<organism evidence="8 9">
    <name type="scientific">Parvularcula dongshanensis</name>
    <dbReference type="NCBI Taxonomy" id="1173995"/>
    <lineage>
        <taxon>Bacteria</taxon>
        <taxon>Pseudomonadati</taxon>
        <taxon>Pseudomonadota</taxon>
        <taxon>Alphaproteobacteria</taxon>
        <taxon>Parvularculales</taxon>
        <taxon>Parvularculaceae</taxon>
        <taxon>Parvularcula</taxon>
    </lineage>
</organism>
<proteinExistence type="predicted"/>
<evidence type="ECO:0000313" key="9">
    <source>
        <dbReference type="Proteomes" id="UP000563524"/>
    </source>
</evidence>
<keyword evidence="3 7" id="KW-0812">Transmembrane</keyword>
<accession>A0A840I012</accession>
<dbReference type="GO" id="GO:0015628">
    <property type="term" value="P:protein secretion by the type II secretion system"/>
    <property type="evidence" value="ECO:0007669"/>
    <property type="project" value="InterPro"/>
</dbReference>
<dbReference type="GO" id="GO:0016020">
    <property type="term" value="C:membrane"/>
    <property type="evidence" value="ECO:0007669"/>
    <property type="project" value="UniProtKB-SubCell"/>
</dbReference>
<dbReference type="InterPro" id="IPR002416">
    <property type="entry name" value="T2SS_protein-GspH"/>
</dbReference>
<comment type="caution">
    <text evidence="8">The sequence shown here is derived from an EMBL/GenBank/DDBJ whole genome shotgun (WGS) entry which is preliminary data.</text>
</comment>
<keyword evidence="2" id="KW-0488">Methylation</keyword>
<dbReference type="Proteomes" id="UP000563524">
    <property type="component" value="Unassembled WGS sequence"/>
</dbReference>
<keyword evidence="9" id="KW-1185">Reference proteome</keyword>
<dbReference type="EMBL" id="JACHOB010000001">
    <property type="protein sequence ID" value="MBB4657621.1"/>
    <property type="molecule type" value="Genomic_DNA"/>
</dbReference>
<evidence type="ECO:0000256" key="4">
    <source>
        <dbReference type="ARBA" id="ARBA00022989"/>
    </source>
</evidence>